<evidence type="ECO:0008006" key="9">
    <source>
        <dbReference type="Google" id="ProtNLM"/>
    </source>
</evidence>
<dbReference type="InterPro" id="IPR050364">
    <property type="entry name" value="Cytochrome_P450_fung"/>
</dbReference>
<dbReference type="InterPro" id="IPR036396">
    <property type="entry name" value="Cyt_P450_sf"/>
</dbReference>
<reference evidence="7 8" key="1">
    <citation type="submission" date="2019-08" db="EMBL/GenBank/DDBJ databases">
        <title>The genome sequence of a newly discovered highly antifungal drug resistant Aspergillus species, Aspergillus tanneri NIH 1004.</title>
        <authorList>
            <person name="Mounaud S."/>
            <person name="Singh I."/>
            <person name="Joardar V."/>
            <person name="Pakala S."/>
            <person name="Pakala S."/>
            <person name="Venepally P."/>
            <person name="Chung J.K."/>
            <person name="Losada L."/>
            <person name="Nierman W.C."/>
        </authorList>
    </citation>
    <scope>NUCLEOTIDE SEQUENCE [LARGE SCALE GENOMIC DNA]</scope>
    <source>
        <strain evidence="7 8">NIH1004</strain>
    </source>
</reference>
<feature type="binding site" description="axial binding residue" evidence="5">
    <location>
        <position position="470"/>
    </location>
    <ligand>
        <name>heme</name>
        <dbReference type="ChEBI" id="CHEBI:30413"/>
    </ligand>
    <ligandPart>
        <name>Fe</name>
        <dbReference type="ChEBI" id="CHEBI:18248"/>
    </ligandPart>
</feature>
<evidence type="ECO:0000313" key="8">
    <source>
        <dbReference type="Proteomes" id="UP000324241"/>
    </source>
</evidence>
<evidence type="ECO:0000256" key="5">
    <source>
        <dbReference type="PIRSR" id="PIRSR602401-1"/>
    </source>
</evidence>
<dbReference type="GeneID" id="54324836"/>
<keyword evidence="4 5" id="KW-0408">Iron</keyword>
<sequence length="570" mass="64830">MLLFNMYNLKTLDLQLPPSVVAAMWKPSTLVGFVCAFFISQLLLFAARYPRTSMTGIPGPSGWPLIGIGLDLPARPREMLNKWTAQYGDIFKARIGWYDWVFFNSPRAVKEVFDRQAAVTSDKVPLPIAQEFCLRGDGVLAMTYSQKWKRLHAYLKQLLSPRASTAFIPSQEFEIKQLLSDLSREAGKNSSTDFYMHIRRMTFSIVMTSAYGLRIPKWDCQEVRDVYGNMRMLSIILRPGVFWIDVFPPLNWLPRFLFPSWPKAKWMAEKMHSAKMRHWNNLKERIAQGNAPECFAKDLMESNYRDYGLEEETMSWLASAVPEAGAETTASALNGMIRYLATFPEAQAAAHDEVTRVLGNNRMATLDDEPNMPYIRALIKETLRLCPVATTGLRRMAGADIKYQDHTIPKGTILLANINHLHWDPARFDEPFKFKPERYLNHPHRSAVYAAGADIMARDHFTFGAGRRICPGIHLAENGLFLAVSNIIWAYEFRPPIGEDGKEEPLDISDEGFMEGAIRVPKQYSIRILERTRERSEVIQKAWAQAQEDGYVLRGVHVDADGGVKGGVKK</sequence>
<dbReference type="GO" id="GO:0020037">
    <property type="term" value="F:heme binding"/>
    <property type="evidence" value="ECO:0007669"/>
    <property type="project" value="InterPro"/>
</dbReference>
<dbReference type="GO" id="GO:0004497">
    <property type="term" value="F:monooxygenase activity"/>
    <property type="evidence" value="ECO:0007669"/>
    <property type="project" value="UniProtKB-KW"/>
</dbReference>
<dbReference type="VEuPathDB" id="FungiDB:EYZ11_008094"/>
<evidence type="ECO:0000256" key="2">
    <source>
        <dbReference type="ARBA" id="ARBA00022723"/>
    </source>
</evidence>
<dbReference type="EMBL" id="QUQM01000001">
    <property type="protein sequence ID" value="KAA8649463.1"/>
    <property type="molecule type" value="Genomic_DNA"/>
</dbReference>
<dbReference type="AlphaFoldDB" id="A0A5M9MX32"/>
<evidence type="ECO:0000256" key="3">
    <source>
        <dbReference type="ARBA" id="ARBA00023002"/>
    </source>
</evidence>
<dbReference type="Gene3D" id="1.10.630.10">
    <property type="entry name" value="Cytochrome P450"/>
    <property type="match status" value="1"/>
</dbReference>
<organism evidence="7 8">
    <name type="scientific">Aspergillus tanneri</name>
    <dbReference type="NCBI Taxonomy" id="1220188"/>
    <lineage>
        <taxon>Eukaryota</taxon>
        <taxon>Fungi</taxon>
        <taxon>Dikarya</taxon>
        <taxon>Ascomycota</taxon>
        <taxon>Pezizomycotina</taxon>
        <taxon>Eurotiomycetes</taxon>
        <taxon>Eurotiomycetidae</taxon>
        <taxon>Eurotiales</taxon>
        <taxon>Aspergillaceae</taxon>
        <taxon>Aspergillus</taxon>
        <taxon>Aspergillus subgen. Circumdati</taxon>
    </lineage>
</organism>
<evidence type="ECO:0000256" key="6">
    <source>
        <dbReference type="RuleBase" id="RU000461"/>
    </source>
</evidence>
<dbReference type="InterPro" id="IPR002401">
    <property type="entry name" value="Cyt_P450_E_grp-I"/>
</dbReference>
<proteinExistence type="inferred from homology"/>
<accession>A0A5M9MX32</accession>
<dbReference type="OrthoDB" id="1103324at2759"/>
<dbReference type="InterPro" id="IPR017972">
    <property type="entry name" value="Cyt_P450_CS"/>
</dbReference>
<dbReference type="PROSITE" id="PS00086">
    <property type="entry name" value="CYTOCHROME_P450"/>
    <property type="match status" value="1"/>
</dbReference>
<dbReference type="CDD" id="cd11065">
    <property type="entry name" value="CYP64-like"/>
    <property type="match status" value="1"/>
</dbReference>
<gene>
    <name evidence="7" type="ORF">ATNIH1004_002134</name>
</gene>
<dbReference type="SUPFAM" id="SSF48264">
    <property type="entry name" value="Cytochrome P450"/>
    <property type="match status" value="1"/>
</dbReference>
<dbReference type="RefSeq" id="XP_033428824.1">
    <property type="nucleotide sequence ID" value="XM_033566829.1"/>
</dbReference>
<evidence type="ECO:0000256" key="1">
    <source>
        <dbReference type="ARBA" id="ARBA00010617"/>
    </source>
</evidence>
<dbReference type="InterPro" id="IPR001128">
    <property type="entry name" value="Cyt_P450"/>
</dbReference>
<dbReference type="GO" id="GO:0016705">
    <property type="term" value="F:oxidoreductase activity, acting on paired donors, with incorporation or reduction of molecular oxygen"/>
    <property type="evidence" value="ECO:0007669"/>
    <property type="project" value="InterPro"/>
</dbReference>
<dbReference type="PRINTS" id="PR00463">
    <property type="entry name" value="EP450I"/>
</dbReference>
<dbReference type="PRINTS" id="PR00385">
    <property type="entry name" value="P450"/>
</dbReference>
<name>A0A5M9MX32_9EURO</name>
<comment type="similarity">
    <text evidence="1 6">Belongs to the cytochrome P450 family.</text>
</comment>
<keyword evidence="5 6" id="KW-0349">Heme</keyword>
<keyword evidence="6" id="KW-0503">Monooxygenase</keyword>
<comment type="cofactor">
    <cofactor evidence="5">
        <name>heme</name>
        <dbReference type="ChEBI" id="CHEBI:30413"/>
    </cofactor>
</comment>
<keyword evidence="3 6" id="KW-0560">Oxidoreductase</keyword>
<protein>
    <recommendedName>
        <fullName evidence="9">O-methylsterigmatocystin oxidoreductase</fullName>
    </recommendedName>
</protein>
<dbReference type="Pfam" id="PF00067">
    <property type="entry name" value="p450"/>
    <property type="match status" value="1"/>
</dbReference>
<evidence type="ECO:0000256" key="4">
    <source>
        <dbReference type="ARBA" id="ARBA00023004"/>
    </source>
</evidence>
<dbReference type="PANTHER" id="PTHR46300">
    <property type="entry name" value="P450, PUTATIVE (EUROFUNG)-RELATED-RELATED"/>
    <property type="match status" value="1"/>
</dbReference>
<dbReference type="GO" id="GO:0005506">
    <property type="term" value="F:iron ion binding"/>
    <property type="evidence" value="ECO:0007669"/>
    <property type="project" value="InterPro"/>
</dbReference>
<dbReference type="Proteomes" id="UP000324241">
    <property type="component" value="Unassembled WGS sequence"/>
</dbReference>
<dbReference type="PANTHER" id="PTHR46300:SF11">
    <property type="entry name" value="OXIDOREDUCTASE, PUTATIVE-RELATED"/>
    <property type="match status" value="1"/>
</dbReference>
<comment type="caution">
    <text evidence="7">The sequence shown here is derived from an EMBL/GenBank/DDBJ whole genome shotgun (WGS) entry which is preliminary data.</text>
</comment>
<evidence type="ECO:0000313" key="7">
    <source>
        <dbReference type="EMBL" id="KAA8649463.1"/>
    </source>
</evidence>
<keyword evidence="2 5" id="KW-0479">Metal-binding</keyword>